<evidence type="ECO:0000256" key="3">
    <source>
        <dbReference type="ARBA" id="ARBA00022692"/>
    </source>
</evidence>
<evidence type="ECO:0000313" key="8">
    <source>
        <dbReference type="Proteomes" id="UP001597295"/>
    </source>
</evidence>
<proteinExistence type="predicted"/>
<evidence type="ECO:0000256" key="2">
    <source>
        <dbReference type="ARBA" id="ARBA00022475"/>
    </source>
</evidence>
<dbReference type="PANTHER" id="PTHR30086">
    <property type="entry name" value="ARGININE EXPORTER PROTEIN ARGO"/>
    <property type="match status" value="1"/>
</dbReference>
<evidence type="ECO:0000256" key="5">
    <source>
        <dbReference type="ARBA" id="ARBA00023136"/>
    </source>
</evidence>
<feature type="transmembrane region" description="Helical" evidence="6">
    <location>
        <begin position="142"/>
        <end position="161"/>
    </location>
</feature>
<evidence type="ECO:0000256" key="6">
    <source>
        <dbReference type="SAM" id="Phobius"/>
    </source>
</evidence>
<accession>A0ABW5DYJ0</accession>
<feature type="transmembrane region" description="Helical" evidence="6">
    <location>
        <begin position="6"/>
        <end position="29"/>
    </location>
</feature>
<keyword evidence="3 6" id="KW-0812">Transmembrane</keyword>
<feature type="transmembrane region" description="Helical" evidence="6">
    <location>
        <begin position="72"/>
        <end position="89"/>
    </location>
</feature>
<dbReference type="RefSeq" id="WP_379879136.1">
    <property type="nucleotide sequence ID" value="NZ_JBHUIP010000022.1"/>
</dbReference>
<keyword evidence="4 6" id="KW-1133">Transmembrane helix</keyword>
<feature type="transmembrane region" description="Helical" evidence="6">
    <location>
        <begin position="181"/>
        <end position="203"/>
    </location>
</feature>
<evidence type="ECO:0000256" key="4">
    <source>
        <dbReference type="ARBA" id="ARBA00022989"/>
    </source>
</evidence>
<organism evidence="7 8">
    <name type="scientific">Lacibacterium aquatile</name>
    <dbReference type="NCBI Taxonomy" id="1168082"/>
    <lineage>
        <taxon>Bacteria</taxon>
        <taxon>Pseudomonadati</taxon>
        <taxon>Pseudomonadota</taxon>
        <taxon>Alphaproteobacteria</taxon>
        <taxon>Rhodospirillales</taxon>
        <taxon>Rhodospirillaceae</taxon>
    </lineage>
</organism>
<dbReference type="PANTHER" id="PTHR30086:SF20">
    <property type="entry name" value="ARGININE EXPORTER PROTEIN ARGO-RELATED"/>
    <property type="match status" value="1"/>
</dbReference>
<dbReference type="EMBL" id="JBHUIP010000022">
    <property type="protein sequence ID" value="MFD2265605.1"/>
    <property type="molecule type" value="Genomic_DNA"/>
</dbReference>
<dbReference type="Proteomes" id="UP001597295">
    <property type="component" value="Unassembled WGS sequence"/>
</dbReference>
<evidence type="ECO:0000313" key="7">
    <source>
        <dbReference type="EMBL" id="MFD2265605.1"/>
    </source>
</evidence>
<comment type="caution">
    <text evidence="7">The sequence shown here is derived from an EMBL/GenBank/DDBJ whole genome shotgun (WGS) entry which is preliminary data.</text>
</comment>
<comment type="subcellular location">
    <subcellularLocation>
        <location evidence="1">Cell membrane</location>
        <topology evidence="1">Multi-pass membrane protein</topology>
    </subcellularLocation>
</comment>
<reference evidence="8" key="1">
    <citation type="journal article" date="2019" name="Int. J. Syst. Evol. Microbiol.">
        <title>The Global Catalogue of Microorganisms (GCM) 10K type strain sequencing project: providing services to taxonomists for standard genome sequencing and annotation.</title>
        <authorList>
            <consortium name="The Broad Institute Genomics Platform"/>
            <consortium name="The Broad Institute Genome Sequencing Center for Infectious Disease"/>
            <person name="Wu L."/>
            <person name="Ma J."/>
        </authorList>
    </citation>
    <scope>NUCLEOTIDE SEQUENCE [LARGE SCALE GENOMIC DNA]</scope>
    <source>
        <strain evidence="8">CGMCC 1.19062</strain>
    </source>
</reference>
<dbReference type="Pfam" id="PF01810">
    <property type="entry name" value="LysE"/>
    <property type="match status" value="1"/>
</dbReference>
<name>A0ABW5DYJ0_9PROT</name>
<keyword evidence="5 6" id="KW-0472">Membrane</keyword>
<gene>
    <name evidence="7" type="ORF">ACFSM5_22085</name>
</gene>
<evidence type="ECO:0000256" key="1">
    <source>
        <dbReference type="ARBA" id="ARBA00004651"/>
    </source>
</evidence>
<keyword evidence="8" id="KW-1185">Reference proteome</keyword>
<feature type="transmembrane region" description="Helical" evidence="6">
    <location>
        <begin position="41"/>
        <end position="66"/>
    </location>
</feature>
<sequence>MSLWSAYLDGLAMGVLLAIQVGPISLLCMRQAMSSGFSAGAAVGLGAATADVVYAVGAALGLGALGHLLGEIAGPMRIIGGAMLIWFGLKGWLKRTNPPAPAQLGAGAQIYLSTFLLTMTNPLTILFFAGVFASMGMAQGEIAPGMMVAAGIGTMTVVWKFSIAAAASRLAHWLTPDRLKWVNGVASLGLAAFGIAMIGRAIFG</sequence>
<dbReference type="InterPro" id="IPR001123">
    <property type="entry name" value="LeuE-type"/>
</dbReference>
<protein>
    <submittedName>
        <fullName evidence="7">LysE family translocator</fullName>
    </submittedName>
</protein>
<feature type="transmembrane region" description="Helical" evidence="6">
    <location>
        <begin position="110"/>
        <end position="136"/>
    </location>
</feature>
<keyword evidence="2" id="KW-1003">Cell membrane</keyword>